<dbReference type="EMBL" id="ML975166">
    <property type="protein sequence ID" value="KAF1810516.1"/>
    <property type="molecule type" value="Genomic_DNA"/>
</dbReference>
<gene>
    <name evidence="9 11" type="ORF">P152DRAFT_508792</name>
</gene>
<comment type="catalytic activity">
    <reaction evidence="1">
        <text>aldehydo-D-ribose 5-phosphate = D-ribulose 5-phosphate</text>
        <dbReference type="Rhea" id="RHEA:14657"/>
        <dbReference type="ChEBI" id="CHEBI:58121"/>
        <dbReference type="ChEBI" id="CHEBI:58273"/>
        <dbReference type="EC" id="5.3.1.6"/>
    </reaction>
</comment>
<sequence length="300" mass="32097">MVLCCSAVSAVEQAKRLAAVQAVSEHFSTNFKYVGIGSGSTVKYVVEAIAASLAKAFPAASTRPSDTRSTSATSAYDIQFVPTGYQSRQSILDCGLTPLLFDHLPNDVILDVAFDGADEVDDDLNCIKGGGACLFQEKLVIEKAKKFVCVADYRKAQSRLLTVWPSIPIEVAPIASHIVLMALENLGSVKPAVRAGVPAKSGPLRTDQAFYIIDAPFPTLLLRSDIQGPDDGNGKNGRWEVSRLSEAIKNITGVLEVGIFSGYDGYETEKLGLGKGGQKPVAVYFGMQDGTVTIRMSKNR</sequence>
<dbReference type="SUPFAM" id="SSF75445">
    <property type="entry name" value="D-ribose-5-phosphate isomerase (RpiA), lid domain"/>
    <property type="match status" value="1"/>
</dbReference>
<dbReference type="UniPathway" id="UPA00115">
    <property type="reaction ID" value="UER00412"/>
</dbReference>
<evidence type="ECO:0000256" key="5">
    <source>
        <dbReference type="ARBA" id="ARBA00019150"/>
    </source>
</evidence>
<dbReference type="GO" id="GO:0005737">
    <property type="term" value="C:cytoplasm"/>
    <property type="evidence" value="ECO:0007669"/>
    <property type="project" value="TreeGrafter"/>
</dbReference>
<reference evidence="9 11" key="1">
    <citation type="submission" date="2020-01" db="EMBL/GenBank/DDBJ databases">
        <authorList>
            <consortium name="DOE Joint Genome Institute"/>
            <person name="Haridas S."/>
            <person name="Albert R."/>
            <person name="Binder M."/>
            <person name="Bloem J."/>
            <person name="Labutti K."/>
            <person name="Salamov A."/>
            <person name="Andreopoulos B."/>
            <person name="Baker S.E."/>
            <person name="Barry K."/>
            <person name="Bills G."/>
            <person name="Bluhm B.H."/>
            <person name="Cannon C."/>
            <person name="Castanera R."/>
            <person name="Culley D.E."/>
            <person name="Daum C."/>
            <person name="Ezra D."/>
            <person name="Gonzalez J.B."/>
            <person name="Henrissat B."/>
            <person name="Kuo A."/>
            <person name="Liang C."/>
            <person name="Lipzen A."/>
            <person name="Lutzoni F."/>
            <person name="Magnuson J."/>
            <person name="Mondo S."/>
            <person name="Nolan M."/>
            <person name="Ohm R."/>
            <person name="Pangilinan J."/>
            <person name="Park H.-J."/>
            <person name="Ramirez L."/>
            <person name="Alfaro M."/>
            <person name="Sun H."/>
            <person name="Tritt A."/>
            <person name="Yoshinaga Y."/>
            <person name="Zwiers L.-H."/>
            <person name="Turgeon B.G."/>
            <person name="Goodwin S.B."/>
            <person name="Spatafora J.W."/>
            <person name="Crous P.W."/>
            <person name="Grigoriev I.V."/>
        </authorList>
    </citation>
    <scope>NUCLEOTIDE SEQUENCE</scope>
    <source>
        <strain evidence="9 11">CBS 781.70</strain>
    </source>
</reference>
<comment type="pathway">
    <text evidence="2">Carbohydrate degradation; pentose phosphate pathway; D-ribose 5-phosphate from D-ribulose 5-phosphate (non-oxidative stage): step 1/1.</text>
</comment>
<dbReference type="PANTHER" id="PTHR11934">
    <property type="entry name" value="RIBOSE-5-PHOSPHATE ISOMERASE"/>
    <property type="match status" value="1"/>
</dbReference>
<comment type="similarity">
    <text evidence="3">Belongs to the ribose 5-phosphate isomerase family.</text>
</comment>
<dbReference type="AlphaFoldDB" id="A0A6G1FXW9"/>
<dbReference type="OrthoDB" id="1555531at2759"/>
<keyword evidence="6 9" id="KW-0413">Isomerase</keyword>
<evidence type="ECO:0000313" key="9">
    <source>
        <dbReference type="EMBL" id="KAF1810516.1"/>
    </source>
</evidence>
<evidence type="ECO:0000313" key="10">
    <source>
        <dbReference type="Proteomes" id="UP000504638"/>
    </source>
</evidence>
<evidence type="ECO:0000313" key="11">
    <source>
        <dbReference type="RefSeq" id="XP_033532147.1"/>
    </source>
</evidence>
<dbReference type="InterPro" id="IPR037171">
    <property type="entry name" value="NagB/RpiA_transferase-like"/>
</dbReference>
<dbReference type="NCBIfam" id="TIGR00021">
    <property type="entry name" value="rpiA"/>
    <property type="match status" value="1"/>
</dbReference>
<keyword evidence="10" id="KW-1185">Reference proteome</keyword>
<reference evidence="11" key="3">
    <citation type="submission" date="2025-04" db="UniProtKB">
        <authorList>
            <consortium name="RefSeq"/>
        </authorList>
    </citation>
    <scope>IDENTIFICATION</scope>
    <source>
        <strain evidence="11">CBS 781.70</strain>
    </source>
</reference>
<dbReference type="Gene3D" id="3.40.50.1360">
    <property type="match status" value="1"/>
</dbReference>
<dbReference type="GeneID" id="54423168"/>
<evidence type="ECO:0000256" key="1">
    <source>
        <dbReference type="ARBA" id="ARBA00001713"/>
    </source>
</evidence>
<accession>A0A6G1FXW9</accession>
<dbReference type="PANTHER" id="PTHR11934:SF0">
    <property type="entry name" value="RIBOSE-5-PHOSPHATE ISOMERASE"/>
    <property type="match status" value="1"/>
</dbReference>
<dbReference type="EC" id="5.3.1.6" evidence="4"/>
<dbReference type="GO" id="GO:0006014">
    <property type="term" value="P:D-ribose metabolic process"/>
    <property type="evidence" value="ECO:0007669"/>
    <property type="project" value="TreeGrafter"/>
</dbReference>
<evidence type="ECO:0000256" key="6">
    <source>
        <dbReference type="ARBA" id="ARBA00023235"/>
    </source>
</evidence>
<dbReference type="SUPFAM" id="SSF100950">
    <property type="entry name" value="NagB/RpiA/CoA transferase-like"/>
    <property type="match status" value="1"/>
</dbReference>
<dbReference type="Pfam" id="PF06026">
    <property type="entry name" value="Rib_5-P_isom_A"/>
    <property type="match status" value="1"/>
</dbReference>
<dbReference type="Proteomes" id="UP000504638">
    <property type="component" value="Unplaced"/>
</dbReference>
<evidence type="ECO:0000256" key="2">
    <source>
        <dbReference type="ARBA" id="ARBA00004988"/>
    </source>
</evidence>
<evidence type="ECO:0000256" key="4">
    <source>
        <dbReference type="ARBA" id="ARBA00011959"/>
    </source>
</evidence>
<dbReference type="CDD" id="cd01398">
    <property type="entry name" value="RPI_A"/>
    <property type="match status" value="1"/>
</dbReference>
<dbReference type="InterPro" id="IPR004788">
    <property type="entry name" value="Ribose5P_isomerase_type_A"/>
</dbReference>
<dbReference type="Gene3D" id="3.30.70.260">
    <property type="match status" value="1"/>
</dbReference>
<name>A0A6G1FXW9_9PEZI</name>
<organism evidence="9">
    <name type="scientific">Eremomyces bilateralis CBS 781.70</name>
    <dbReference type="NCBI Taxonomy" id="1392243"/>
    <lineage>
        <taxon>Eukaryota</taxon>
        <taxon>Fungi</taxon>
        <taxon>Dikarya</taxon>
        <taxon>Ascomycota</taxon>
        <taxon>Pezizomycotina</taxon>
        <taxon>Dothideomycetes</taxon>
        <taxon>Dothideomycetes incertae sedis</taxon>
        <taxon>Eremomycetales</taxon>
        <taxon>Eremomycetaceae</taxon>
        <taxon>Eremomyces</taxon>
    </lineage>
</organism>
<proteinExistence type="inferred from homology"/>
<dbReference type="RefSeq" id="XP_033532147.1">
    <property type="nucleotide sequence ID" value="XM_033682598.1"/>
</dbReference>
<dbReference type="FunFam" id="3.40.50.1360:FF:000014">
    <property type="entry name" value="Ribose 5-phosphate isomerase"/>
    <property type="match status" value="1"/>
</dbReference>
<dbReference type="GO" id="GO:0009052">
    <property type="term" value="P:pentose-phosphate shunt, non-oxidative branch"/>
    <property type="evidence" value="ECO:0007669"/>
    <property type="project" value="InterPro"/>
</dbReference>
<protein>
    <recommendedName>
        <fullName evidence="5">Ribose-5-phosphate isomerase</fullName>
        <ecNumber evidence="4">5.3.1.6</ecNumber>
    </recommendedName>
    <alternativeName>
        <fullName evidence="8">D-ribose-5-phosphate ketol-isomerase</fullName>
    </alternativeName>
    <alternativeName>
        <fullName evidence="7">Phosphoriboisomerase</fullName>
    </alternativeName>
</protein>
<evidence type="ECO:0000256" key="7">
    <source>
        <dbReference type="ARBA" id="ARBA00029734"/>
    </source>
</evidence>
<reference evidence="11" key="2">
    <citation type="submission" date="2020-04" db="EMBL/GenBank/DDBJ databases">
        <authorList>
            <consortium name="NCBI Genome Project"/>
        </authorList>
    </citation>
    <scope>NUCLEOTIDE SEQUENCE</scope>
    <source>
        <strain evidence="11">CBS 781.70</strain>
    </source>
</reference>
<evidence type="ECO:0000256" key="3">
    <source>
        <dbReference type="ARBA" id="ARBA00008088"/>
    </source>
</evidence>
<dbReference type="GO" id="GO:0004751">
    <property type="term" value="F:ribose-5-phosphate isomerase activity"/>
    <property type="evidence" value="ECO:0007669"/>
    <property type="project" value="UniProtKB-EC"/>
</dbReference>
<evidence type="ECO:0000256" key="8">
    <source>
        <dbReference type="ARBA" id="ARBA00032273"/>
    </source>
</evidence>